<evidence type="ECO:0000259" key="2">
    <source>
        <dbReference type="Pfam" id="PF19557"/>
    </source>
</evidence>
<dbReference type="SUPFAM" id="SSF52540">
    <property type="entry name" value="P-loop containing nucleoside triphosphate hydrolases"/>
    <property type="match status" value="1"/>
</dbReference>
<dbReference type="InterPro" id="IPR058747">
    <property type="entry name" value="PglY_C"/>
</dbReference>
<feature type="domain" description="DUF6079" evidence="2">
    <location>
        <begin position="43"/>
        <end position="116"/>
    </location>
</feature>
<dbReference type="Proteomes" id="UP001271274">
    <property type="component" value="Unassembled WGS sequence"/>
</dbReference>
<feature type="domain" description="ATPase PglY 5th" evidence="3">
    <location>
        <begin position="887"/>
        <end position="989"/>
    </location>
</feature>
<evidence type="ECO:0000313" key="6">
    <source>
        <dbReference type="Proteomes" id="UP001271274"/>
    </source>
</evidence>
<dbReference type="InterPro" id="IPR045725">
    <property type="entry name" value="DUF6079_N"/>
</dbReference>
<dbReference type="InterPro" id="IPR027417">
    <property type="entry name" value="P-loop_NTPase"/>
</dbReference>
<gene>
    <name evidence="5" type="ORF">PV662_33575</name>
</gene>
<feature type="compositionally biased region" description="Pro residues" evidence="1">
    <location>
        <begin position="1220"/>
        <end position="1239"/>
    </location>
</feature>
<protein>
    <submittedName>
        <fullName evidence="5">DUF6079 family protein</fullName>
    </submittedName>
</protein>
<name>A0ABU4NPR0_9ACTN</name>
<organism evidence="5 6">
    <name type="scientific">Streptomyces europaeiscabiei</name>
    <dbReference type="NCBI Taxonomy" id="146819"/>
    <lineage>
        <taxon>Bacteria</taxon>
        <taxon>Bacillati</taxon>
        <taxon>Actinomycetota</taxon>
        <taxon>Actinomycetes</taxon>
        <taxon>Kitasatosporales</taxon>
        <taxon>Streptomycetaceae</taxon>
        <taxon>Streptomyces</taxon>
    </lineage>
</organism>
<dbReference type="Pfam" id="PF26381">
    <property type="entry name" value="BREX_PglY_5th"/>
    <property type="match status" value="1"/>
</dbReference>
<evidence type="ECO:0000313" key="5">
    <source>
        <dbReference type="EMBL" id="MDX3704601.1"/>
    </source>
</evidence>
<evidence type="ECO:0000259" key="3">
    <source>
        <dbReference type="Pfam" id="PF26381"/>
    </source>
</evidence>
<accession>A0ABU4NPR0</accession>
<reference evidence="5 6" key="1">
    <citation type="journal article" date="2023" name="Microb. Genom.">
        <title>Mesoterricola silvestris gen. nov., sp. nov., Mesoterricola sediminis sp. nov., Geothrix oryzae sp. nov., Geothrix edaphica sp. nov., Geothrix rubra sp. nov., and Geothrix limicola sp. nov., six novel members of Acidobacteriota isolated from soils.</title>
        <authorList>
            <person name="Weisberg A.J."/>
            <person name="Pearce E."/>
            <person name="Kramer C.G."/>
            <person name="Chang J.H."/>
            <person name="Clarke C.R."/>
        </authorList>
    </citation>
    <scope>NUCLEOTIDE SEQUENCE [LARGE SCALE GENOMIC DNA]</scope>
    <source>
        <strain evidence="5 6">ID09-01A</strain>
    </source>
</reference>
<dbReference type="EMBL" id="JARAYU010000015">
    <property type="protein sequence ID" value="MDX3704601.1"/>
    <property type="molecule type" value="Genomic_DNA"/>
</dbReference>
<dbReference type="Pfam" id="PF26382">
    <property type="entry name" value="BREX_PglY_6th"/>
    <property type="match status" value="1"/>
</dbReference>
<sequence>MAQPTQQTLLREVIDIPTTITHESFVLKLTEALGSDVELGKALDAYVLTDKLAERFGDALSLIQSALAGGSSKAAYLHGSFGSGKSHFMAVLAALLGIQEQAALRVRNHDGFAAAMREHGWVQDTKFLLLPFHMLDGKSLEQKVLGGYVEHVRRLHPKAPIPQVYRTDALFTSIRGHRAQMGDAAFIDGLPGEDAEDKWGDSVFWTTEKLDVALDAEQVDEDRLNDEDPNWIHEPVTPGGLRAKLVSDALTTWFEGLFQDAAEDRQAFVSLDRGLGIIAAHAKSLGYDALVLFLDELILWLANHIRDQQFVSEQAAKITNFVEGSDATRAIPVISFIARQRDLRDLVGDEAVLGSAEVSIQDTLSLADDRFRTIPLPDSDLPMIAHKRLLKAREDVPDAQARIDQAFSNIKRVKPDVWDALLGSSTKITSADEQAFRLAFPFSPAFMDTLVRVAEALSRSRTGLKLMGQMLYDQRETLPLGQLIPLGDLYEVLHRGGSAPFTQTLREQFQAAQELYKKKFQPYLLSQYEISEDDTEAYHDDPDALDQDVRDRVESYITDNRLIGTLLLSALVPSVPAFQNLTIKGLTALNHGVVTSRVRGFEAKEVAKKAKEWASVFPEIEYGEGPDAGISLKLVGVDYESVISRAQTNNNPHNRRALLKRLLWEELAVSEGQFVDQLNLVWRGSKRSMEVLFGNLADANSLTDDQIKPQEPGKWRLVVDVPFDDVYGEAEDFGRIMRLRERSNREDIRTIAWIPAHFTHDMYLKFQRLVTIDYVLNGQRFESYAGHLSPNDRERAKDALRNHHRALTERVRTALKQAYGLAPKDSALVSAWDEHILAVPDMPQITLEYNKPLYDAVRRIASHALAHQFPAHPDFDPQNDGLSVKAADVKTVFAYLRAASDEGTEVVEIKPKDRPLMARVAGQRGLKLGTMHEARFQLGRHWEEHFGQQAGTKYDDEDIPVLDLLDWLDKPLPYGLDPLLANLVLCAYAERTDRVWTQHGGPVEVADPAALRSTYRLRAQERPTQEAWDAALDSAARIFGEPPMSRMRRARIIAEFSNKVRETADGYRTAAAQLVDILQDRADELGLDTETDDGRLGTARRAMTLVEDLVGADRHDPLAVVHVLAAPDIADRAVQERLGKSLTSAKKVKDALIAAPWNSVFTMARDVREPYGTDARAVLDSLHGTAQADELAARLEPALTKAESELTRILRRANAAQAPAPGPTATPQPSGPAPVPTPARFPLGAGSGQTGASTSVPTAGGQYEATAAEAVERLRAELETLAAADPQTRIHVTWQAVDQP</sequence>
<feature type="region of interest" description="Disordered" evidence="1">
    <location>
        <begin position="1215"/>
        <end position="1264"/>
    </location>
</feature>
<evidence type="ECO:0000256" key="1">
    <source>
        <dbReference type="SAM" id="MobiDB-lite"/>
    </source>
</evidence>
<feature type="domain" description="ATPase PglY C-terminal" evidence="4">
    <location>
        <begin position="1034"/>
        <end position="1214"/>
    </location>
</feature>
<dbReference type="RefSeq" id="WP_319063176.1">
    <property type="nucleotide sequence ID" value="NZ_JARAYT010000016.1"/>
</dbReference>
<dbReference type="InterPro" id="IPR058748">
    <property type="entry name" value="PglY_5th"/>
</dbReference>
<evidence type="ECO:0000259" key="4">
    <source>
        <dbReference type="Pfam" id="PF26382"/>
    </source>
</evidence>
<dbReference type="Pfam" id="PF19557">
    <property type="entry name" value="DUF6079_1st"/>
    <property type="match status" value="1"/>
</dbReference>
<keyword evidence="6" id="KW-1185">Reference proteome</keyword>
<proteinExistence type="predicted"/>
<comment type="caution">
    <text evidence="5">The sequence shown here is derived from an EMBL/GenBank/DDBJ whole genome shotgun (WGS) entry which is preliminary data.</text>
</comment>